<name>A0A134B2M8_9BACT</name>
<dbReference type="EMBL" id="LSDL01000153">
    <property type="protein sequence ID" value="KXB74194.1"/>
    <property type="molecule type" value="Genomic_DNA"/>
</dbReference>
<feature type="signal peptide" evidence="1">
    <location>
        <begin position="1"/>
        <end position="26"/>
    </location>
</feature>
<evidence type="ECO:0008006" key="4">
    <source>
        <dbReference type="Google" id="ProtNLM"/>
    </source>
</evidence>
<dbReference type="STRING" id="419005.HMPREF1860_02185"/>
<sequence length="232" mass="26057">MKFNLRALVLSSLGVIVLFTVSSCLGDSDNKSNTDNEFLKKAVKSSLGSWNGTLKFANSLGVKEDVNNVSWIASQEKNNYYITIPKFPISKIANSIQMPKSASLVEKALYDSLSLVKNGISSLPDVSYKAIVGSVRVNDPAWSFIPIGNIKFKLNYLKKDHYYMLMQTNGTENDKKIYAYKYSSCYITSPESMAINGVFQYLVETNEKGEVLKLVKEYNPSQFFYKSVSHKK</sequence>
<evidence type="ECO:0000256" key="1">
    <source>
        <dbReference type="SAM" id="SignalP"/>
    </source>
</evidence>
<gene>
    <name evidence="2" type="ORF">HMPREF1860_02185</name>
</gene>
<evidence type="ECO:0000313" key="2">
    <source>
        <dbReference type="EMBL" id="KXB74194.1"/>
    </source>
</evidence>
<evidence type="ECO:0000313" key="3">
    <source>
        <dbReference type="Proteomes" id="UP000070531"/>
    </source>
</evidence>
<organism evidence="2">
    <name type="scientific">Prevotella amnii</name>
    <dbReference type="NCBI Taxonomy" id="419005"/>
    <lineage>
        <taxon>Bacteria</taxon>
        <taxon>Pseudomonadati</taxon>
        <taxon>Bacteroidota</taxon>
        <taxon>Bacteroidia</taxon>
        <taxon>Bacteroidales</taxon>
        <taxon>Prevotellaceae</taxon>
        <taxon>Prevotella</taxon>
    </lineage>
</organism>
<dbReference type="PATRIC" id="fig|419005.5.peg.2187"/>
<dbReference type="AlphaFoldDB" id="A0A134B2M8"/>
<dbReference type="RefSeq" id="WP_060933439.1">
    <property type="nucleotide sequence ID" value="NZ_KQ960577.1"/>
</dbReference>
<reference evidence="2 3" key="1">
    <citation type="submission" date="2016-01" db="EMBL/GenBank/DDBJ databases">
        <authorList>
            <person name="Oliw E.H."/>
        </authorList>
    </citation>
    <scope>NUCLEOTIDE SEQUENCE [LARGE SCALE GENOMIC DNA]</scope>
    <source>
        <strain evidence="2 3">DNF00307</strain>
    </source>
</reference>
<accession>A0A134B2M8</accession>
<comment type="caution">
    <text evidence="2">The sequence shown here is derived from an EMBL/GenBank/DDBJ whole genome shotgun (WGS) entry which is preliminary data.</text>
</comment>
<proteinExistence type="predicted"/>
<dbReference type="Proteomes" id="UP000070531">
    <property type="component" value="Unassembled WGS sequence"/>
</dbReference>
<dbReference type="PROSITE" id="PS51257">
    <property type="entry name" value="PROKAR_LIPOPROTEIN"/>
    <property type="match status" value="1"/>
</dbReference>
<protein>
    <recommendedName>
        <fullName evidence="4">Lipoprotein</fullName>
    </recommendedName>
</protein>
<keyword evidence="1" id="KW-0732">Signal</keyword>
<feature type="chain" id="PRO_5007461972" description="Lipoprotein" evidence="1">
    <location>
        <begin position="27"/>
        <end position="232"/>
    </location>
</feature>